<comment type="caution">
    <text evidence="1">The sequence shown here is derived from an EMBL/GenBank/DDBJ whole genome shotgun (WGS) entry which is preliminary data.</text>
</comment>
<proteinExistence type="predicted"/>
<accession>A0A1Y3B3H4</accession>
<name>A0A1Y3B3H4_EURMA</name>
<gene>
    <name evidence="1" type="ORF">BLA29_012411</name>
</gene>
<evidence type="ECO:0000313" key="2">
    <source>
        <dbReference type="Proteomes" id="UP000194236"/>
    </source>
</evidence>
<reference evidence="1 2" key="1">
    <citation type="submission" date="2017-03" db="EMBL/GenBank/DDBJ databases">
        <title>Genome Survey of Euroglyphus maynei.</title>
        <authorList>
            <person name="Arlian L.G."/>
            <person name="Morgan M.S."/>
            <person name="Rider S.D."/>
        </authorList>
    </citation>
    <scope>NUCLEOTIDE SEQUENCE [LARGE SCALE GENOMIC DNA]</scope>
    <source>
        <strain evidence="1">Arlian Lab</strain>
        <tissue evidence="1">Whole body</tissue>
    </source>
</reference>
<dbReference type="EMBL" id="MUJZ01047138">
    <property type="protein sequence ID" value="OTF74423.1"/>
    <property type="molecule type" value="Genomic_DNA"/>
</dbReference>
<dbReference type="AlphaFoldDB" id="A0A1Y3B3H4"/>
<evidence type="ECO:0000313" key="1">
    <source>
        <dbReference type="EMBL" id="OTF74423.1"/>
    </source>
</evidence>
<organism evidence="1 2">
    <name type="scientific">Euroglyphus maynei</name>
    <name type="common">Mayne's house dust mite</name>
    <dbReference type="NCBI Taxonomy" id="6958"/>
    <lineage>
        <taxon>Eukaryota</taxon>
        <taxon>Metazoa</taxon>
        <taxon>Ecdysozoa</taxon>
        <taxon>Arthropoda</taxon>
        <taxon>Chelicerata</taxon>
        <taxon>Arachnida</taxon>
        <taxon>Acari</taxon>
        <taxon>Acariformes</taxon>
        <taxon>Sarcoptiformes</taxon>
        <taxon>Astigmata</taxon>
        <taxon>Psoroptidia</taxon>
        <taxon>Analgoidea</taxon>
        <taxon>Pyroglyphidae</taxon>
        <taxon>Pyroglyphinae</taxon>
        <taxon>Euroglyphus</taxon>
    </lineage>
</organism>
<sequence length="64" mass="7347">MDFNNEKNNVHMVGESIARMSFSEINSIPFITVVQWETNLTSTFHSVEFFSLSGRQIVFMADTN</sequence>
<protein>
    <submittedName>
        <fullName evidence="1">Uncharacterized protein</fullName>
    </submittedName>
</protein>
<dbReference type="Proteomes" id="UP000194236">
    <property type="component" value="Unassembled WGS sequence"/>
</dbReference>
<keyword evidence="2" id="KW-1185">Reference proteome</keyword>